<evidence type="ECO:0000256" key="4">
    <source>
        <dbReference type="ARBA" id="ARBA00022825"/>
    </source>
</evidence>
<gene>
    <name evidence="7" type="ORF">JL102_07290</name>
</gene>
<keyword evidence="3 5" id="KW-0378">Hydrolase</keyword>
<keyword evidence="8" id="KW-1185">Reference proteome</keyword>
<keyword evidence="4 5" id="KW-0720">Serine protease</keyword>
<evidence type="ECO:0000256" key="2">
    <source>
        <dbReference type="ARBA" id="ARBA00022670"/>
    </source>
</evidence>
<dbReference type="InterPro" id="IPR036852">
    <property type="entry name" value="Peptidase_S8/S53_dom_sf"/>
</dbReference>
<reference evidence="7" key="1">
    <citation type="submission" date="2021-01" db="EMBL/GenBank/DDBJ databases">
        <title>Fulvivirga kasyanovii gen. nov., sp nov., a novel member of the phylum Bacteroidetes isolated from seawater in a mussel farm.</title>
        <authorList>
            <person name="Zhao L.-H."/>
            <person name="Wang Z.-J."/>
        </authorList>
    </citation>
    <scope>NUCLEOTIDE SEQUENCE</scope>
    <source>
        <strain evidence="7">2943</strain>
    </source>
</reference>
<evidence type="ECO:0000256" key="1">
    <source>
        <dbReference type="ARBA" id="ARBA00011073"/>
    </source>
</evidence>
<protein>
    <submittedName>
        <fullName evidence="7">S8/S53 family peptidase</fullName>
    </submittedName>
</protein>
<dbReference type="InterPro" id="IPR050131">
    <property type="entry name" value="Peptidase_S8_subtilisin-like"/>
</dbReference>
<keyword evidence="2 5" id="KW-0645">Protease</keyword>
<evidence type="ECO:0000256" key="3">
    <source>
        <dbReference type="ARBA" id="ARBA00022801"/>
    </source>
</evidence>
<sequence length="527" mass="56939">MNLTIKTHPLLLLLGTLILWSCNDSMIAEPDHNMVVDPVSKMSFPNILVEENSKEALSIREINRIIPALATEESPWRNVSDHTLWSAVLAGDGAVTIGIEAVESLAAEAAVAGMDELTYAKEYTKAYLNYINDDKSSISFESYDGFPMIWATITDYGMLAKLRQLPTVRYIEPDGFDLEANEMINGRQASSGSGCADDENYANQADRYTIPAGTNYKVSWHLYTHNIPAAWSYAEGEDIMIGVVDTGIGENQNQLRANFGSGRTVKLSRTTEALFKKNRHPYDDCGHGTSMSGQMTAPRNSIGAMVGIAPRADLHSVKIANGVIIETTKERKAFVKAVKKLADDPDVRVINISVGRLNGRDDMKDALDYADSKGKLIVCAAGSVLGLKIFPASYSKTIAATGVVYDPQSDPNGINLEVINSDGVHNAKGDHVDFAVYLKRKSDGDYALGLNRTNANSKKALGSSAASATVSGIAALIWSANPDLTKAQVVNIMRNSGSYKRFSSGPSNNYGYGIIDAEQAVIAAANY</sequence>
<feature type="active site" description="Charge relay system" evidence="5">
    <location>
        <position position="287"/>
    </location>
</feature>
<accession>A0A937JYR2</accession>
<organism evidence="7 8">
    <name type="scientific">Fulvivirga sediminis</name>
    <dbReference type="NCBI Taxonomy" id="2803949"/>
    <lineage>
        <taxon>Bacteria</taxon>
        <taxon>Pseudomonadati</taxon>
        <taxon>Bacteroidota</taxon>
        <taxon>Cytophagia</taxon>
        <taxon>Cytophagales</taxon>
        <taxon>Fulvivirgaceae</taxon>
        <taxon>Fulvivirga</taxon>
    </lineage>
</organism>
<feature type="active site" description="Charge relay system" evidence="5">
    <location>
        <position position="464"/>
    </location>
</feature>
<evidence type="ECO:0000313" key="7">
    <source>
        <dbReference type="EMBL" id="MBL3655929.1"/>
    </source>
</evidence>
<evidence type="ECO:0000313" key="8">
    <source>
        <dbReference type="Proteomes" id="UP000659388"/>
    </source>
</evidence>
<comment type="similarity">
    <text evidence="1 5">Belongs to the peptidase S8 family.</text>
</comment>
<dbReference type="PROSITE" id="PS51892">
    <property type="entry name" value="SUBTILASE"/>
    <property type="match status" value="1"/>
</dbReference>
<feature type="domain" description="Peptidase S8/S53" evidence="6">
    <location>
        <begin position="236"/>
        <end position="513"/>
    </location>
</feature>
<dbReference type="Gene3D" id="3.40.50.200">
    <property type="entry name" value="Peptidase S8/S53 domain"/>
    <property type="match status" value="1"/>
</dbReference>
<dbReference type="GO" id="GO:0004252">
    <property type="term" value="F:serine-type endopeptidase activity"/>
    <property type="evidence" value="ECO:0007669"/>
    <property type="project" value="UniProtKB-UniRule"/>
</dbReference>
<dbReference type="InterPro" id="IPR023827">
    <property type="entry name" value="Peptidase_S8_Asp-AS"/>
</dbReference>
<dbReference type="InterPro" id="IPR015500">
    <property type="entry name" value="Peptidase_S8_subtilisin-rel"/>
</dbReference>
<dbReference type="RefSeq" id="WP_202243601.1">
    <property type="nucleotide sequence ID" value="NZ_JAESIY010000003.1"/>
</dbReference>
<dbReference type="EMBL" id="JAESIY010000003">
    <property type="protein sequence ID" value="MBL3655929.1"/>
    <property type="molecule type" value="Genomic_DNA"/>
</dbReference>
<dbReference type="AlphaFoldDB" id="A0A937JYR2"/>
<dbReference type="Pfam" id="PF00082">
    <property type="entry name" value="Peptidase_S8"/>
    <property type="match status" value="1"/>
</dbReference>
<dbReference type="InterPro" id="IPR000209">
    <property type="entry name" value="Peptidase_S8/S53_dom"/>
</dbReference>
<dbReference type="SUPFAM" id="SSF52743">
    <property type="entry name" value="Subtilisin-like"/>
    <property type="match status" value="1"/>
</dbReference>
<evidence type="ECO:0000259" key="6">
    <source>
        <dbReference type="Pfam" id="PF00082"/>
    </source>
</evidence>
<dbReference type="Proteomes" id="UP000659388">
    <property type="component" value="Unassembled WGS sequence"/>
</dbReference>
<dbReference type="CDD" id="cd00306">
    <property type="entry name" value="Peptidases_S8_S53"/>
    <property type="match status" value="1"/>
</dbReference>
<dbReference type="PROSITE" id="PS00136">
    <property type="entry name" value="SUBTILASE_ASP"/>
    <property type="match status" value="1"/>
</dbReference>
<evidence type="ECO:0000256" key="5">
    <source>
        <dbReference type="PROSITE-ProRule" id="PRU01240"/>
    </source>
</evidence>
<dbReference type="PRINTS" id="PR00723">
    <property type="entry name" value="SUBTILISIN"/>
</dbReference>
<feature type="active site" description="Charge relay system" evidence="5">
    <location>
        <position position="245"/>
    </location>
</feature>
<dbReference type="GO" id="GO:0006508">
    <property type="term" value="P:proteolysis"/>
    <property type="evidence" value="ECO:0007669"/>
    <property type="project" value="UniProtKB-KW"/>
</dbReference>
<proteinExistence type="inferred from homology"/>
<comment type="caution">
    <text evidence="7">The sequence shown here is derived from an EMBL/GenBank/DDBJ whole genome shotgun (WGS) entry which is preliminary data.</text>
</comment>
<name>A0A937JYR2_9BACT</name>
<dbReference type="PANTHER" id="PTHR43806">
    <property type="entry name" value="PEPTIDASE S8"/>
    <property type="match status" value="1"/>
</dbReference>
<dbReference type="PANTHER" id="PTHR43806:SF11">
    <property type="entry name" value="CEREVISIN-RELATED"/>
    <property type="match status" value="1"/>
</dbReference>